<dbReference type="GO" id="GO:0005634">
    <property type="term" value="C:nucleus"/>
    <property type="evidence" value="ECO:0007669"/>
    <property type="project" value="UniProtKB-SubCell"/>
</dbReference>
<dbReference type="InterPro" id="IPR001715">
    <property type="entry name" value="CH_dom"/>
</dbReference>
<evidence type="ECO:0000313" key="7">
    <source>
        <dbReference type="EMBL" id="KAJ8028342.1"/>
    </source>
</evidence>
<comment type="function">
    <text evidence="3">May play a role in apoptosis regulation.</text>
</comment>
<feature type="region of interest" description="Disordered" evidence="5">
    <location>
        <begin position="208"/>
        <end position="273"/>
    </location>
</feature>
<evidence type="ECO:0000256" key="1">
    <source>
        <dbReference type="ARBA" id="ARBA00004123"/>
    </source>
</evidence>
<gene>
    <name evidence="7" type="ORF">HOLleu_30546</name>
</gene>
<dbReference type="Proteomes" id="UP001152320">
    <property type="component" value="Chromosome 15"/>
</dbReference>
<evidence type="ECO:0000313" key="8">
    <source>
        <dbReference type="Proteomes" id="UP001152320"/>
    </source>
</evidence>
<accession>A0A9Q1BKI9</accession>
<dbReference type="OrthoDB" id="62528at2759"/>
<keyword evidence="2" id="KW-0539">Nucleus</keyword>
<evidence type="ECO:0000256" key="3">
    <source>
        <dbReference type="ARBA" id="ARBA00058372"/>
    </source>
</evidence>
<dbReference type="FunFam" id="1.10.418.10:FF:000061">
    <property type="entry name" value="Spermatogenesis associated 4"/>
    <property type="match status" value="1"/>
</dbReference>
<dbReference type="GO" id="GO:0005930">
    <property type="term" value="C:axoneme"/>
    <property type="evidence" value="ECO:0007669"/>
    <property type="project" value="TreeGrafter"/>
</dbReference>
<evidence type="ECO:0000259" key="6">
    <source>
        <dbReference type="PROSITE" id="PS50021"/>
    </source>
</evidence>
<dbReference type="PANTHER" id="PTHR12509">
    <property type="entry name" value="SPERMATOGENESIS-ASSOCIATED 4-RELATED"/>
    <property type="match status" value="1"/>
</dbReference>
<organism evidence="7 8">
    <name type="scientific">Holothuria leucospilota</name>
    <name type="common">Black long sea cucumber</name>
    <name type="synonym">Mertensiothuria leucospilota</name>
    <dbReference type="NCBI Taxonomy" id="206669"/>
    <lineage>
        <taxon>Eukaryota</taxon>
        <taxon>Metazoa</taxon>
        <taxon>Echinodermata</taxon>
        <taxon>Eleutherozoa</taxon>
        <taxon>Echinozoa</taxon>
        <taxon>Holothuroidea</taxon>
        <taxon>Aspidochirotacea</taxon>
        <taxon>Aspidochirotida</taxon>
        <taxon>Holothuriidae</taxon>
        <taxon>Holothuria</taxon>
    </lineage>
</organism>
<dbReference type="Pfam" id="PF06294">
    <property type="entry name" value="CH_2"/>
    <property type="match status" value="1"/>
</dbReference>
<dbReference type="InterPro" id="IPR036872">
    <property type="entry name" value="CH_dom_sf"/>
</dbReference>
<evidence type="ECO:0000256" key="5">
    <source>
        <dbReference type="SAM" id="MobiDB-lite"/>
    </source>
</evidence>
<feature type="domain" description="Calponin-homology (CH)" evidence="6">
    <location>
        <begin position="2"/>
        <end position="109"/>
    </location>
</feature>
<dbReference type="SUPFAM" id="SSF47576">
    <property type="entry name" value="Calponin-homology domain, CH-domain"/>
    <property type="match status" value="1"/>
</dbReference>
<keyword evidence="8" id="KW-1185">Reference proteome</keyword>
<comment type="caution">
    <text evidence="7">The sequence shown here is derived from an EMBL/GenBank/DDBJ whole genome shotgun (WGS) entry which is preliminary data.</text>
</comment>
<dbReference type="Gene3D" id="1.10.418.10">
    <property type="entry name" value="Calponin-like domain"/>
    <property type="match status" value="1"/>
</dbReference>
<protein>
    <recommendedName>
        <fullName evidence="4">Spermatogenesis-associated protein 4</fullName>
    </recommendedName>
</protein>
<dbReference type="PROSITE" id="PS50021">
    <property type="entry name" value="CH"/>
    <property type="match status" value="1"/>
</dbReference>
<dbReference type="PANTHER" id="PTHR12509:SF8">
    <property type="entry name" value="SPERMATOGENESIS-ASSOCIATED PROTEIN 4"/>
    <property type="match status" value="1"/>
</dbReference>
<dbReference type="AlphaFoldDB" id="A0A9Q1BKI9"/>
<dbReference type="GO" id="GO:0051493">
    <property type="term" value="P:regulation of cytoskeleton organization"/>
    <property type="evidence" value="ECO:0007669"/>
    <property type="project" value="TreeGrafter"/>
</dbReference>
<dbReference type="EMBL" id="JAIZAY010000015">
    <property type="protein sequence ID" value="KAJ8028342.1"/>
    <property type="molecule type" value="Genomic_DNA"/>
</dbReference>
<dbReference type="GO" id="GO:0008017">
    <property type="term" value="F:microtubule binding"/>
    <property type="evidence" value="ECO:0007669"/>
    <property type="project" value="TreeGrafter"/>
</dbReference>
<name>A0A9Q1BKI9_HOLLE</name>
<evidence type="ECO:0000256" key="2">
    <source>
        <dbReference type="ARBA" id="ARBA00023242"/>
    </source>
</evidence>
<proteinExistence type="predicted"/>
<dbReference type="InterPro" id="IPR010441">
    <property type="entry name" value="CH_2"/>
</dbReference>
<reference evidence="7" key="1">
    <citation type="submission" date="2021-10" db="EMBL/GenBank/DDBJ databases">
        <title>Tropical sea cucumber genome reveals ecological adaptation and Cuvierian tubules defense mechanism.</title>
        <authorList>
            <person name="Chen T."/>
        </authorList>
    </citation>
    <scope>NUCLEOTIDE SEQUENCE</scope>
    <source>
        <strain evidence="7">Nanhai2018</strain>
        <tissue evidence="7">Muscle</tissue>
    </source>
</reference>
<dbReference type="InterPro" id="IPR052111">
    <property type="entry name" value="Spermatogenesis_Ciliary_MAP"/>
</dbReference>
<evidence type="ECO:0000256" key="4">
    <source>
        <dbReference type="ARBA" id="ARBA00071322"/>
    </source>
</evidence>
<comment type="subcellular location">
    <subcellularLocation>
        <location evidence="1">Nucleus</location>
    </subcellularLocation>
</comment>
<sequence length="273" mass="31454">MTSLTRDVHKWLQSLDLTFPVRNIRRDFSNGYLVAEIFSWYYPQDIQMHSYNNCSGLQGKLGNWSQLQTFFKRRSIDIPLELIDGTLHCRPDAAELLAQYLYTSLTNKKIKRLALNRDIDFTDHHYQLTLPLHARNTATMAVKTNLKITEFDTEPNIITCQQKAQDIIYRHTQHRQEERIEDPQRFDIKPSIGQRCVRKPPMQGTLFHDQESETASSARAKNPSPARRESPSLSNSSMAYREILVNQLDHTTQQAMRPGSMSPNVLPPIGGNS</sequence>